<protein>
    <submittedName>
        <fullName evidence="1">Uncharacterized protein</fullName>
    </submittedName>
</protein>
<sequence length="399" mass="42749">MLSSSFSRVHTYSSSTPQLAPVRQDNAGVTTVNGAVTSSVESMSEPPYGSSISSWTAPRFFTDLSAFNVTHFASGKDNLDVVLGVTPDLEDRGHADDSSISTSWTNSSTMLQLFYPKDSINPAGWPKGGSEFYAAPLDVRKARNVTLEYKVFFPSDFDFVKGGKLPGLYGGHMRCSGGDPALDCFSTRLMWRAGGAGELYLYAPKDLQTASLCSAPPQSVCDQTYGLSIARGSFAFSRGAWTHIRQTVILNTPGLPNGGFILTIDGKHVINRTDVLYREKPREIFVPAPAHGPNSAPHDGSGVLDSLLDGLVGSVLGLKVDGTQESSSRNPLDYSTGFVTSVQDDKADANTHTDSLVRQEFLEGIGDMSADASPLAGTTQRTDEPIGFEGVFFRHVPLG</sequence>
<comment type="caution">
    <text evidence="1">The sequence shown here is derived from an EMBL/GenBank/DDBJ whole genome shotgun (WGS) entry which is preliminary data.</text>
</comment>
<dbReference type="Proteomes" id="UP001207468">
    <property type="component" value="Unassembled WGS sequence"/>
</dbReference>
<evidence type="ECO:0000313" key="2">
    <source>
        <dbReference type="Proteomes" id="UP001207468"/>
    </source>
</evidence>
<dbReference type="EMBL" id="JAGFNK010000168">
    <property type="protein sequence ID" value="KAI9462545.1"/>
    <property type="molecule type" value="Genomic_DNA"/>
</dbReference>
<evidence type="ECO:0000313" key="1">
    <source>
        <dbReference type="EMBL" id="KAI9462545.1"/>
    </source>
</evidence>
<accession>A0ACC0U530</accession>
<proteinExistence type="predicted"/>
<gene>
    <name evidence="1" type="ORF">F5148DRAFT_982769</name>
</gene>
<name>A0ACC0U530_9AGAM</name>
<organism evidence="1 2">
    <name type="scientific">Russula earlei</name>
    <dbReference type="NCBI Taxonomy" id="71964"/>
    <lineage>
        <taxon>Eukaryota</taxon>
        <taxon>Fungi</taxon>
        <taxon>Dikarya</taxon>
        <taxon>Basidiomycota</taxon>
        <taxon>Agaricomycotina</taxon>
        <taxon>Agaricomycetes</taxon>
        <taxon>Russulales</taxon>
        <taxon>Russulaceae</taxon>
        <taxon>Russula</taxon>
    </lineage>
</organism>
<reference evidence="1" key="1">
    <citation type="submission" date="2021-03" db="EMBL/GenBank/DDBJ databases">
        <title>Evolutionary priming and transition to the ectomycorrhizal habit in an iconic lineage of mushroom-forming fungi: is preadaptation a requirement?</title>
        <authorList>
            <consortium name="DOE Joint Genome Institute"/>
            <person name="Looney B.P."/>
            <person name="Miyauchi S."/>
            <person name="Morin E."/>
            <person name="Drula E."/>
            <person name="Courty P.E."/>
            <person name="Chicoki N."/>
            <person name="Fauchery L."/>
            <person name="Kohler A."/>
            <person name="Kuo A."/>
            <person name="LaButti K."/>
            <person name="Pangilinan J."/>
            <person name="Lipzen A."/>
            <person name="Riley R."/>
            <person name="Andreopoulos W."/>
            <person name="He G."/>
            <person name="Johnson J."/>
            <person name="Barry K.W."/>
            <person name="Grigoriev I.V."/>
            <person name="Nagy L."/>
            <person name="Hibbett D."/>
            <person name="Henrissat B."/>
            <person name="Matheny P.B."/>
            <person name="Labbe J."/>
            <person name="Martin A.F."/>
        </authorList>
    </citation>
    <scope>NUCLEOTIDE SEQUENCE</scope>
    <source>
        <strain evidence="1">BPL698</strain>
    </source>
</reference>
<keyword evidence="2" id="KW-1185">Reference proteome</keyword>